<accession>A0ACC2PVN8</accession>
<organism evidence="1 2">
    <name type="scientific">Eretmocerus hayati</name>
    <dbReference type="NCBI Taxonomy" id="131215"/>
    <lineage>
        <taxon>Eukaryota</taxon>
        <taxon>Metazoa</taxon>
        <taxon>Ecdysozoa</taxon>
        <taxon>Arthropoda</taxon>
        <taxon>Hexapoda</taxon>
        <taxon>Insecta</taxon>
        <taxon>Pterygota</taxon>
        <taxon>Neoptera</taxon>
        <taxon>Endopterygota</taxon>
        <taxon>Hymenoptera</taxon>
        <taxon>Apocrita</taxon>
        <taxon>Proctotrupomorpha</taxon>
        <taxon>Chalcidoidea</taxon>
        <taxon>Aphelinidae</taxon>
        <taxon>Aphelininae</taxon>
        <taxon>Eretmocerus</taxon>
    </lineage>
</organism>
<keyword evidence="2" id="KW-1185">Reference proteome</keyword>
<dbReference type="EMBL" id="CM056741">
    <property type="protein sequence ID" value="KAJ8687684.1"/>
    <property type="molecule type" value="Genomic_DNA"/>
</dbReference>
<protein>
    <submittedName>
        <fullName evidence="1">Uncharacterized protein</fullName>
    </submittedName>
</protein>
<comment type="caution">
    <text evidence="1">The sequence shown here is derived from an EMBL/GenBank/DDBJ whole genome shotgun (WGS) entry which is preliminary data.</text>
</comment>
<reference evidence="1" key="1">
    <citation type="submission" date="2023-04" db="EMBL/GenBank/DDBJ databases">
        <title>A chromosome-level genome assembly of the parasitoid wasp Eretmocerus hayati.</title>
        <authorList>
            <person name="Zhong Y."/>
            <person name="Liu S."/>
            <person name="Liu Y."/>
        </authorList>
    </citation>
    <scope>NUCLEOTIDE SEQUENCE</scope>
    <source>
        <strain evidence="1">ZJU_SS_LIU_2023</strain>
    </source>
</reference>
<sequence>MFPNKASSKNFIPLQIAVATAVLALADLCMSTAVYPADTPEVAAAKAEHFARYNYEAARNTLGWAAPGYYPGANYYSAPIYYGPAPIGPDGRVLDTPEVAAAKAAHFAAHAKASLKPYGALAYYAYGYPYHAPLGPDGQVQDTPEVAAAKAAHFAAHAAAHH</sequence>
<gene>
    <name evidence="1" type="ORF">QAD02_023478</name>
</gene>
<evidence type="ECO:0000313" key="2">
    <source>
        <dbReference type="Proteomes" id="UP001239111"/>
    </source>
</evidence>
<dbReference type="Proteomes" id="UP001239111">
    <property type="component" value="Chromosome 1"/>
</dbReference>
<name>A0ACC2PVN8_9HYME</name>
<evidence type="ECO:0000313" key="1">
    <source>
        <dbReference type="EMBL" id="KAJ8687684.1"/>
    </source>
</evidence>
<proteinExistence type="predicted"/>